<feature type="domain" description="ABC transporter" evidence="3">
    <location>
        <begin position="19"/>
        <end position="103"/>
    </location>
</feature>
<organism evidence="4">
    <name type="scientific">human gut metagenome</name>
    <dbReference type="NCBI Taxonomy" id="408170"/>
    <lineage>
        <taxon>unclassified sequences</taxon>
        <taxon>metagenomes</taxon>
        <taxon>organismal metagenomes</taxon>
    </lineage>
</organism>
<dbReference type="InterPro" id="IPR027417">
    <property type="entry name" value="P-loop_NTPase"/>
</dbReference>
<dbReference type="EMBL" id="AJWZ01001014">
    <property type="protein sequence ID" value="EKC75106.1"/>
    <property type="molecule type" value="Genomic_DNA"/>
</dbReference>
<protein>
    <submittedName>
        <fullName evidence="4">ABC transporter, ATP-binding protein</fullName>
    </submittedName>
</protein>
<feature type="transmembrane region" description="Helical" evidence="2">
    <location>
        <begin position="6"/>
        <end position="29"/>
    </location>
</feature>
<sequence length="113" mass="12193">MDQTVLLQKLLMIFHLLVTTANFLCIMGASGSGKSTLLNCLSTIDCASAGDILFNGVSFDSLKKSELAAFRRHNLGFIFQNYNLLDTLTLGENISLSLLINGAAQGTIRKAHS</sequence>
<reference evidence="4" key="1">
    <citation type="journal article" date="2013" name="Environ. Microbiol.">
        <title>Microbiota from the distal guts of lean and obese adolescents exhibit partial functional redundancy besides clear differences in community structure.</title>
        <authorList>
            <person name="Ferrer M."/>
            <person name="Ruiz A."/>
            <person name="Lanza F."/>
            <person name="Haange S.B."/>
            <person name="Oberbach A."/>
            <person name="Till H."/>
            <person name="Bargiela R."/>
            <person name="Campoy C."/>
            <person name="Segura M.T."/>
            <person name="Richter M."/>
            <person name="von Bergen M."/>
            <person name="Seifert J."/>
            <person name="Suarez A."/>
        </authorList>
    </citation>
    <scope>NUCLEOTIDE SEQUENCE</scope>
</reference>
<dbReference type="SUPFAM" id="SSF52540">
    <property type="entry name" value="P-loop containing nucleoside triphosphate hydrolases"/>
    <property type="match status" value="1"/>
</dbReference>
<proteinExistence type="inferred from homology"/>
<accession>K1UU56</accession>
<keyword evidence="4" id="KW-0067">ATP-binding</keyword>
<dbReference type="AlphaFoldDB" id="K1UU56"/>
<name>K1UU56_9ZZZZ</name>
<dbReference type="GO" id="GO:0005524">
    <property type="term" value="F:ATP binding"/>
    <property type="evidence" value="ECO:0007669"/>
    <property type="project" value="UniProtKB-KW"/>
</dbReference>
<dbReference type="PANTHER" id="PTHR42798:SF7">
    <property type="entry name" value="ALPHA-D-RIBOSE 1-METHYLPHOSPHONATE 5-TRIPHOSPHATE SYNTHASE SUBUNIT PHNL"/>
    <property type="match status" value="1"/>
</dbReference>
<dbReference type="GO" id="GO:0016887">
    <property type="term" value="F:ATP hydrolysis activity"/>
    <property type="evidence" value="ECO:0007669"/>
    <property type="project" value="InterPro"/>
</dbReference>
<dbReference type="Pfam" id="PF00005">
    <property type="entry name" value="ABC_tran"/>
    <property type="match status" value="1"/>
</dbReference>
<keyword evidence="2" id="KW-0472">Membrane</keyword>
<dbReference type="PANTHER" id="PTHR42798">
    <property type="entry name" value="LIPOPROTEIN-RELEASING SYSTEM ATP-BINDING PROTEIN LOLD"/>
    <property type="match status" value="1"/>
</dbReference>
<comment type="similarity">
    <text evidence="1">Belongs to the ABC transporter superfamily.</text>
</comment>
<dbReference type="Gene3D" id="3.40.50.300">
    <property type="entry name" value="P-loop containing nucleotide triphosphate hydrolases"/>
    <property type="match status" value="1"/>
</dbReference>
<evidence type="ECO:0000256" key="1">
    <source>
        <dbReference type="ARBA" id="ARBA00005417"/>
    </source>
</evidence>
<keyword evidence="4" id="KW-0547">Nucleotide-binding</keyword>
<keyword evidence="2" id="KW-0812">Transmembrane</keyword>
<keyword evidence="2" id="KW-1133">Transmembrane helix</keyword>
<evidence type="ECO:0000256" key="2">
    <source>
        <dbReference type="SAM" id="Phobius"/>
    </source>
</evidence>
<comment type="caution">
    <text evidence="4">The sequence shown here is derived from an EMBL/GenBank/DDBJ whole genome shotgun (WGS) entry which is preliminary data.</text>
</comment>
<gene>
    <name evidence="4" type="ORF">OBE_01523</name>
</gene>
<evidence type="ECO:0000313" key="4">
    <source>
        <dbReference type="EMBL" id="EKC75106.1"/>
    </source>
</evidence>
<evidence type="ECO:0000259" key="3">
    <source>
        <dbReference type="Pfam" id="PF00005"/>
    </source>
</evidence>
<dbReference type="InterPro" id="IPR003439">
    <property type="entry name" value="ABC_transporter-like_ATP-bd"/>
</dbReference>